<dbReference type="EMBL" id="BLLH01000001">
    <property type="protein sequence ID" value="GFH39775.1"/>
    <property type="molecule type" value="Genomic_DNA"/>
</dbReference>
<evidence type="ECO:0000313" key="1">
    <source>
        <dbReference type="EMBL" id="GFH39775.1"/>
    </source>
</evidence>
<dbReference type="Proteomes" id="UP000475928">
    <property type="component" value="Unassembled WGS sequence"/>
</dbReference>
<keyword evidence="2" id="KW-1185">Reference proteome</keyword>
<comment type="caution">
    <text evidence="1">The sequence shown here is derived from an EMBL/GenBank/DDBJ whole genome shotgun (WGS) entry which is preliminary data.</text>
</comment>
<reference evidence="1 2" key="1">
    <citation type="submission" date="2020-02" db="EMBL/GenBank/DDBJ databases">
        <title>Draft genome sequence of Lactococcus sp. Hs20B0-1.</title>
        <authorList>
            <person name="Noda S."/>
            <person name="Yuki M."/>
            <person name="Ohkuma M."/>
        </authorList>
    </citation>
    <scope>NUCLEOTIDE SEQUENCE [LARGE SCALE GENOMIC DNA]</scope>
    <source>
        <strain evidence="1 2">Hs20B0-1</strain>
    </source>
</reference>
<evidence type="ECO:0000313" key="2">
    <source>
        <dbReference type="Proteomes" id="UP000475928"/>
    </source>
</evidence>
<protein>
    <submittedName>
        <fullName evidence="1">Uncharacterized protein</fullName>
    </submittedName>
</protein>
<accession>A0A6A0B4Z4</accession>
<sequence>MIRFTKIVDNDEVRTYRVTDGKGNGSGITSYDKLKKELSYVGDPFFEHAPIKVRTTMEESVERGIELPDKFTYGAIG</sequence>
<proteinExistence type="predicted"/>
<gene>
    <name evidence="1" type="ORF">Hs20B_01730</name>
</gene>
<name>A0A6A0B4Z4_9LACT</name>
<organism evidence="1 2">
    <name type="scientific">Pseudolactococcus insecticola</name>
    <dbReference type="NCBI Taxonomy" id="2709158"/>
    <lineage>
        <taxon>Bacteria</taxon>
        <taxon>Bacillati</taxon>
        <taxon>Bacillota</taxon>
        <taxon>Bacilli</taxon>
        <taxon>Lactobacillales</taxon>
        <taxon>Streptococcaceae</taxon>
        <taxon>Pseudolactococcus</taxon>
    </lineage>
</organism>
<dbReference type="AlphaFoldDB" id="A0A6A0B4Z4"/>